<dbReference type="Gene3D" id="1.10.1200.270">
    <property type="entry name" value="Methyltransferase, alpha-helical capping domain"/>
    <property type="match status" value="1"/>
</dbReference>
<keyword evidence="3" id="KW-0489">Methyltransferase</keyword>
<name>A7XZE9_9MAGN</name>
<protein>
    <submittedName>
        <fullName evidence="3">S-adenosyl-L-methionine:salicylic acid carboxyl methyltransferase</fullName>
    </submittedName>
</protein>
<dbReference type="EMBL" id="EU106367">
    <property type="protein sequence ID" value="ABU88887.2"/>
    <property type="molecule type" value="mRNA"/>
</dbReference>
<dbReference type="InterPro" id="IPR005299">
    <property type="entry name" value="MeTrfase_7"/>
</dbReference>
<gene>
    <name evidence="3" type="primary">SAMT</name>
</gene>
<keyword evidence="1" id="KW-0479">Metal-binding</keyword>
<dbReference type="SUPFAM" id="SSF53335">
    <property type="entry name" value="S-adenosyl-L-methionine-dependent methyltransferases"/>
    <property type="match status" value="1"/>
</dbReference>
<reference evidence="3" key="1">
    <citation type="submission" date="2008-10" db="EMBL/GenBank/DDBJ databases">
        <title>Molecular cloning and functional expression of S-adenosyl-L-methionine:salicylic acid carboxyl methyltransferase from Chimonanthus praecox.</title>
        <authorList>
            <person name="Xiang L."/>
            <person name="Chen L."/>
        </authorList>
    </citation>
    <scope>NUCLEOTIDE SEQUENCE</scope>
</reference>
<dbReference type="PANTHER" id="PTHR31009">
    <property type="entry name" value="S-ADENOSYL-L-METHIONINE:CARBOXYL METHYLTRANSFERASE FAMILY PROTEIN"/>
    <property type="match status" value="1"/>
</dbReference>
<dbReference type="InterPro" id="IPR029063">
    <property type="entry name" value="SAM-dependent_MTases_sf"/>
</dbReference>
<dbReference type="InterPro" id="IPR042086">
    <property type="entry name" value="MeTrfase_capping"/>
</dbReference>
<organism evidence="3">
    <name type="scientific">Chimonanthus praecox</name>
    <dbReference type="NCBI Taxonomy" id="13419"/>
    <lineage>
        <taxon>Eukaryota</taxon>
        <taxon>Viridiplantae</taxon>
        <taxon>Streptophyta</taxon>
        <taxon>Embryophyta</taxon>
        <taxon>Tracheophyta</taxon>
        <taxon>Spermatophyta</taxon>
        <taxon>Magnoliopsida</taxon>
        <taxon>Magnoliidae</taxon>
        <taxon>Laurales</taxon>
        <taxon>Calycanthaceae</taxon>
        <taxon>Chimonanthus</taxon>
    </lineage>
</organism>
<dbReference type="GO" id="GO:0032259">
    <property type="term" value="P:methylation"/>
    <property type="evidence" value="ECO:0007669"/>
    <property type="project" value="UniProtKB-KW"/>
</dbReference>
<evidence type="ECO:0000256" key="1">
    <source>
        <dbReference type="ARBA" id="ARBA00022723"/>
    </source>
</evidence>
<proteinExistence type="evidence at transcript level"/>
<dbReference type="AlphaFoldDB" id="A7XZE9"/>
<keyword evidence="2" id="KW-0460">Magnesium</keyword>
<evidence type="ECO:0000313" key="3">
    <source>
        <dbReference type="EMBL" id="ABU88887.2"/>
    </source>
</evidence>
<dbReference type="GO" id="GO:0046872">
    <property type="term" value="F:metal ion binding"/>
    <property type="evidence" value="ECO:0007669"/>
    <property type="project" value="UniProtKB-KW"/>
</dbReference>
<dbReference type="Gene3D" id="3.40.50.150">
    <property type="entry name" value="Vaccinia Virus protein VP39"/>
    <property type="match status" value="1"/>
</dbReference>
<sequence length="380" mass="42490">MEVLSVLHMNGGIEESSYANNSAIQRKAISKAEPIAEEAIHELFSSSNSYNNKFRESLGIADLGCSSGPNTLLMISKIIDIINGECRHLGLKSPELQIFLNDLPGNDFNTIFTSLPDYYQRVREKKGDDFGPYFIVGVPGSFYGRLFPSRSLHFVHSSYSLMWLSQVPPALDGKRGSALNKGNIYMAKTSPPVVLKAYLDQFQKDFFTFLSCRSEEMVAGGRMVLTFLGRKSSDPTSKECCFIWELLANALNDMVSQGLIEEEKVDSFNLPQYTPSPEEVKSLVVSEGSFLIHRLETYTVSWDPQDKLHHQSLAFNALKSGAKVAMYMRAVAESLLTSHFGGAIIDDLFQKYKDTVSEKLEREEPTFTNLVISLEKKADI</sequence>
<dbReference type="Pfam" id="PF03492">
    <property type="entry name" value="Methyltransf_7"/>
    <property type="match status" value="1"/>
</dbReference>
<accession>A7XZE9</accession>
<dbReference type="GO" id="GO:0008168">
    <property type="term" value="F:methyltransferase activity"/>
    <property type="evidence" value="ECO:0007669"/>
    <property type="project" value="UniProtKB-KW"/>
</dbReference>
<keyword evidence="3" id="KW-0808">Transferase</keyword>
<evidence type="ECO:0000256" key="2">
    <source>
        <dbReference type="ARBA" id="ARBA00022842"/>
    </source>
</evidence>